<organism evidence="2 3">
    <name type="scientific">Lucilia cuprina</name>
    <name type="common">Green bottle fly</name>
    <name type="synonym">Australian sheep blowfly</name>
    <dbReference type="NCBI Taxonomy" id="7375"/>
    <lineage>
        <taxon>Eukaryota</taxon>
        <taxon>Metazoa</taxon>
        <taxon>Ecdysozoa</taxon>
        <taxon>Arthropoda</taxon>
        <taxon>Hexapoda</taxon>
        <taxon>Insecta</taxon>
        <taxon>Pterygota</taxon>
        <taxon>Neoptera</taxon>
        <taxon>Endopterygota</taxon>
        <taxon>Diptera</taxon>
        <taxon>Brachycera</taxon>
        <taxon>Muscomorpha</taxon>
        <taxon>Oestroidea</taxon>
        <taxon>Calliphoridae</taxon>
        <taxon>Luciliinae</taxon>
        <taxon>Lucilia</taxon>
    </lineage>
</organism>
<name>A0A0L0CKL4_LUCCU</name>
<comment type="caution">
    <text evidence="2">The sequence shown here is derived from an EMBL/GenBank/DDBJ whole genome shotgun (WGS) entry which is preliminary data.</text>
</comment>
<evidence type="ECO:0000313" key="2">
    <source>
        <dbReference type="EMBL" id="KNC32777.1"/>
    </source>
</evidence>
<feature type="compositionally biased region" description="Low complexity" evidence="1">
    <location>
        <begin position="187"/>
        <end position="203"/>
    </location>
</feature>
<feature type="non-terminal residue" evidence="2">
    <location>
        <position position="203"/>
    </location>
</feature>
<keyword evidence="3" id="KW-1185">Reference proteome</keyword>
<dbReference type="GO" id="GO:0030692">
    <property type="term" value="C:Noc4p-Nop14p complex"/>
    <property type="evidence" value="ECO:0007669"/>
    <property type="project" value="TreeGrafter"/>
</dbReference>
<dbReference type="AlphaFoldDB" id="A0A0L0CKL4"/>
<dbReference type="EMBL" id="JRES01000268">
    <property type="protein sequence ID" value="KNC32777.1"/>
    <property type="molecule type" value="Genomic_DNA"/>
</dbReference>
<protein>
    <submittedName>
        <fullName evidence="2">Uncharacterized protein</fullName>
    </submittedName>
</protein>
<feature type="compositionally biased region" description="Polar residues" evidence="1">
    <location>
        <begin position="177"/>
        <end position="186"/>
    </location>
</feature>
<feature type="region of interest" description="Disordered" evidence="1">
    <location>
        <begin position="177"/>
        <end position="203"/>
    </location>
</feature>
<dbReference type="InterPro" id="IPR027193">
    <property type="entry name" value="Noc4"/>
</dbReference>
<dbReference type="GO" id="GO:0032040">
    <property type="term" value="C:small-subunit processome"/>
    <property type="evidence" value="ECO:0007669"/>
    <property type="project" value="TreeGrafter"/>
</dbReference>
<dbReference type="PANTHER" id="PTHR12455:SF0">
    <property type="entry name" value="NUCLEOLAR COMPLEX PROTEIN 4 HOMOLOG"/>
    <property type="match status" value="1"/>
</dbReference>
<sequence>MENKVSILLKLVLIRGKYAHLPVTEFMHQITNNCCLNENFANFLLPTVTEYDDLRYFMCLEAVNFTTPENLVALLASTDRKIEKDNDLKIYTSIELIPNPKSALAYRQAFQKAWLHILSTKLSPKAQKFILSVLHARVIINMNKPQLLMDFLTDVYSRGILTEVFIEVLNFEVSGASSTPSLVPLTSNSDSSSNSSFSSIIVE</sequence>
<proteinExistence type="predicted"/>
<dbReference type="PANTHER" id="PTHR12455">
    <property type="entry name" value="NUCLEOLAR COMPLEX PROTEIN 4"/>
    <property type="match status" value="1"/>
</dbReference>
<evidence type="ECO:0000256" key="1">
    <source>
        <dbReference type="SAM" id="MobiDB-lite"/>
    </source>
</evidence>
<accession>A0A0L0CKL4</accession>
<dbReference type="Proteomes" id="UP000037069">
    <property type="component" value="Unassembled WGS sequence"/>
</dbReference>
<dbReference type="GO" id="GO:0042254">
    <property type="term" value="P:ribosome biogenesis"/>
    <property type="evidence" value="ECO:0007669"/>
    <property type="project" value="InterPro"/>
</dbReference>
<evidence type="ECO:0000313" key="3">
    <source>
        <dbReference type="Proteomes" id="UP000037069"/>
    </source>
</evidence>
<gene>
    <name evidence="2" type="ORF">FF38_02616</name>
</gene>
<reference evidence="2 3" key="1">
    <citation type="journal article" date="2015" name="Nat. Commun.">
        <title>Lucilia cuprina genome unlocks parasitic fly biology to underpin future interventions.</title>
        <authorList>
            <person name="Anstead C.A."/>
            <person name="Korhonen P.K."/>
            <person name="Young N.D."/>
            <person name="Hall R.S."/>
            <person name="Jex A.R."/>
            <person name="Murali S.C."/>
            <person name="Hughes D.S."/>
            <person name="Lee S.F."/>
            <person name="Perry T."/>
            <person name="Stroehlein A.J."/>
            <person name="Ansell B.R."/>
            <person name="Breugelmans B."/>
            <person name="Hofmann A."/>
            <person name="Qu J."/>
            <person name="Dugan S."/>
            <person name="Lee S.L."/>
            <person name="Chao H."/>
            <person name="Dinh H."/>
            <person name="Han Y."/>
            <person name="Doddapaneni H.V."/>
            <person name="Worley K.C."/>
            <person name="Muzny D.M."/>
            <person name="Ioannidis P."/>
            <person name="Waterhouse R.M."/>
            <person name="Zdobnov E.M."/>
            <person name="James P.J."/>
            <person name="Bagnall N.H."/>
            <person name="Kotze A.C."/>
            <person name="Gibbs R.A."/>
            <person name="Richards S."/>
            <person name="Batterham P."/>
            <person name="Gasser R.B."/>
        </authorList>
    </citation>
    <scope>NUCLEOTIDE SEQUENCE [LARGE SCALE GENOMIC DNA]</scope>
    <source>
        <strain evidence="2 3">LS</strain>
        <tissue evidence="2">Full body</tissue>
    </source>
</reference>
<dbReference type="STRING" id="7375.A0A0L0CKL4"/>